<accession>A0A5N6UD51</accession>
<keyword evidence="2" id="KW-1185">Reference proteome</keyword>
<dbReference type="EMBL" id="ML738758">
    <property type="protein sequence ID" value="KAE8156519.1"/>
    <property type="molecule type" value="Genomic_DNA"/>
</dbReference>
<evidence type="ECO:0000313" key="1">
    <source>
        <dbReference type="EMBL" id="KAE8156519.1"/>
    </source>
</evidence>
<proteinExistence type="predicted"/>
<gene>
    <name evidence="1" type="ORF">BDV40DRAFT_75910</name>
</gene>
<reference evidence="1 2" key="1">
    <citation type="submission" date="2019-04" db="EMBL/GenBank/DDBJ databases">
        <title>Friends and foes A comparative genomics study of 23 Aspergillus species from section Flavi.</title>
        <authorList>
            <consortium name="DOE Joint Genome Institute"/>
            <person name="Kjaerbolling I."/>
            <person name="Vesth T."/>
            <person name="Frisvad J.C."/>
            <person name="Nybo J.L."/>
            <person name="Theobald S."/>
            <person name="Kildgaard S."/>
            <person name="Isbrandt T."/>
            <person name="Kuo A."/>
            <person name="Sato A."/>
            <person name="Lyhne E.K."/>
            <person name="Kogle M.E."/>
            <person name="Wiebenga A."/>
            <person name="Kun R.S."/>
            <person name="Lubbers R.J."/>
            <person name="Makela M.R."/>
            <person name="Barry K."/>
            <person name="Chovatia M."/>
            <person name="Clum A."/>
            <person name="Daum C."/>
            <person name="Haridas S."/>
            <person name="He G."/>
            <person name="LaButti K."/>
            <person name="Lipzen A."/>
            <person name="Mondo S."/>
            <person name="Riley R."/>
            <person name="Salamov A."/>
            <person name="Simmons B.A."/>
            <person name="Magnuson J.K."/>
            <person name="Henrissat B."/>
            <person name="Mortensen U.H."/>
            <person name="Larsen T.O."/>
            <person name="Devries R.P."/>
            <person name="Grigoriev I.V."/>
            <person name="Machida M."/>
            <person name="Baker S.E."/>
            <person name="Andersen M.R."/>
        </authorList>
    </citation>
    <scope>NUCLEOTIDE SEQUENCE [LARGE SCALE GENOMIC DNA]</scope>
    <source>
        <strain evidence="1 2">CBS 117626</strain>
    </source>
</reference>
<protein>
    <submittedName>
        <fullName evidence="1">Uncharacterized protein</fullName>
    </submittedName>
</protein>
<dbReference type="AlphaFoldDB" id="A0A5N6UD51"/>
<sequence length="85" mass="9918">MGCFWVYSRYHSHRRTPWVSLLPLGPTVVFQLVLSYRLSYCTCMPSGSLDGTTEVARRKQLFRMKRWCAVDSGHRLVDKHVSSHM</sequence>
<organism evidence="1 2">
    <name type="scientific">Aspergillus tamarii</name>
    <dbReference type="NCBI Taxonomy" id="41984"/>
    <lineage>
        <taxon>Eukaryota</taxon>
        <taxon>Fungi</taxon>
        <taxon>Dikarya</taxon>
        <taxon>Ascomycota</taxon>
        <taxon>Pezizomycotina</taxon>
        <taxon>Eurotiomycetes</taxon>
        <taxon>Eurotiomycetidae</taxon>
        <taxon>Eurotiales</taxon>
        <taxon>Aspergillaceae</taxon>
        <taxon>Aspergillus</taxon>
        <taxon>Aspergillus subgen. Circumdati</taxon>
    </lineage>
</organism>
<evidence type="ECO:0000313" key="2">
    <source>
        <dbReference type="Proteomes" id="UP000326950"/>
    </source>
</evidence>
<name>A0A5N6UD51_ASPTM</name>
<dbReference type="Proteomes" id="UP000326950">
    <property type="component" value="Unassembled WGS sequence"/>
</dbReference>